<dbReference type="GO" id="GO:0046872">
    <property type="term" value="F:metal ion binding"/>
    <property type="evidence" value="ECO:0007669"/>
    <property type="project" value="UniProtKB-KW"/>
</dbReference>
<dbReference type="SUPFAM" id="SSF50129">
    <property type="entry name" value="GroES-like"/>
    <property type="match status" value="1"/>
</dbReference>
<dbReference type="PANTHER" id="PTHR43350">
    <property type="entry name" value="NAD-DEPENDENT ALCOHOL DEHYDROGENASE"/>
    <property type="match status" value="1"/>
</dbReference>
<dbReference type="OrthoDB" id="334894at2"/>
<protein>
    <submittedName>
        <fullName evidence="6">Zinc-binding alcohol dehydrogenase</fullName>
    </submittedName>
</protein>
<gene>
    <name evidence="6" type="ORF">EHO60_04785</name>
</gene>
<comment type="similarity">
    <text evidence="2">Belongs to the zinc-containing alcohol dehydrogenase family.</text>
</comment>
<dbReference type="PANTHER" id="PTHR43350:SF19">
    <property type="entry name" value="D-GULOSIDE 3-DEHYDROGENASE"/>
    <property type="match status" value="1"/>
</dbReference>
<reference evidence="6" key="1">
    <citation type="journal article" date="2019" name="PLoS Negl. Trop. Dis.">
        <title>Revisiting the worldwide diversity of Leptospira species in the environment.</title>
        <authorList>
            <person name="Vincent A.T."/>
            <person name="Schiettekatte O."/>
            <person name="Bourhy P."/>
            <person name="Veyrier F.J."/>
            <person name="Picardeau M."/>
        </authorList>
    </citation>
    <scope>NUCLEOTIDE SEQUENCE [LARGE SCALE GENOMIC DNA]</scope>
    <source>
        <strain evidence="6">SSW15</strain>
    </source>
</reference>
<dbReference type="EMBL" id="RQET01000004">
    <property type="protein sequence ID" value="TGK11618.1"/>
    <property type="molecule type" value="Genomic_DNA"/>
</dbReference>
<organism evidence="6 7">
    <name type="scientific">Leptospira fletcheri</name>
    <dbReference type="NCBI Taxonomy" id="2484981"/>
    <lineage>
        <taxon>Bacteria</taxon>
        <taxon>Pseudomonadati</taxon>
        <taxon>Spirochaetota</taxon>
        <taxon>Spirochaetia</taxon>
        <taxon>Leptospirales</taxon>
        <taxon>Leptospiraceae</taxon>
        <taxon>Leptospira</taxon>
    </lineage>
</organism>
<evidence type="ECO:0000256" key="2">
    <source>
        <dbReference type="ARBA" id="ARBA00008072"/>
    </source>
</evidence>
<sequence>MEFVEFSAFDYHSDDTFSLSKYRVEGSEQEGWEILRNGESYLTLGKGYRLLKTELCGVCSTDLDRRFLPFPLPQVIGHEVVASDPRTGKKFALEINDTSTARGQGSDIFARRGLFTHSPDRQVLGIDRLPGGFGPYLLAPIGTMVEIGSLSDSEAVLLEPFSASFHAVETSLQRLGSNPKRIAVLGPRRLGSLLLAALNLYRRCQESDFRISSVVKREALKDISFNAGADEVFVFEGLDSGTAISPELSGKKFLKNGTSELIRWKDLKNEFDLVFDTTGAVSGLKISMELTPSVVHRKTTNGQASLGMKNLTELVVDELTIAPLREDFWNLSWGIHPSDEKVWVFLEEKVILSSEEELLLAKAREKGIRFFSGSLSAATNFLASPEFTGDLGRFDFAIVSSLPSIDSVIRPGKADGSSLLRPRGSILVPRRNETQDRFLDWIKNGGNLQSSRCGDFRRTLSALDSHPRFLMELSKLLIAAEFSGEEVPEAYVEARKPDSIKVVVRHGSYGPTNPSSSRRGNS</sequence>
<dbReference type="Gene3D" id="3.40.50.720">
    <property type="entry name" value="NAD(P)-binding Rossmann-like Domain"/>
    <property type="match status" value="1"/>
</dbReference>
<dbReference type="GO" id="GO:0016491">
    <property type="term" value="F:oxidoreductase activity"/>
    <property type="evidence" value="ECO:0007669"/>
    <property type="project" value="UniProtKB-KW"/>
</dbReference>
<evidence type="ECO:0000256" key="1">
    <source>
        <dbReference type="ARBA" id="ARBA00001947"/>
    </source>
</evidence>
<evidence type="ECO:0000313" key="6">
    <source>
        <dbReference type="EMBL" id="TGK11618.1"/>
    </source>
</evidence>
<proteinExistence type="inferred from homology"/>
<comment type="caution">
    <text evidence="6">The sequence shown here is derived from an EMBL/GenBank/DDBJ whole genome shotgun (WGS) entry which is preliminary data.</text>
</comment>
<comment type="cofactor">
    <cofactor evidence="1">
        <name>Zn(2+)</name>
        <dbReference type="ChEBI" id="CHEBI:29105"/>
    </cofactor>
</comment>
<keyword evidence="5" id="KW-0560">Oxidoreductase</keyword>
<keyword evidence="7" id="KW-1185">Reference proteome</keyword>
<dbReference type="InterPro" id="IPR011032">
    <property type="entry name" value="GroES-like_sf"/>
</dbReference>
<evidence type="ECO:0000256" key="3">
    <source>
        <dbReference type="ARBA" id="ARBA00022723"/>
    </source>
</evidence>
<dbReference type="AlphaFoldDB" id="A0A4R9GG50"/>
<evidence type="ECO:0000256" key="4">
    <source>
        <dbReference type="ARBA" id="ARBA00022833"/>
    </source>
</evidence>
<dbReference type="Proteomes" id="UP000298458">
    <property type="component" value="Unassembled WGS sequence"/>
</dbReference>
<name>A0A4R9GG50_9LEPT</name>
<evidence type="ECO:0000313" key="7">
    <source>
        <dbReference type="Proteomes" id="UP000298458"/>
    </source>
</evidence>
<evidence type="ECO:0000256" key="5">
    <source>
        <dbReference type="ARBA" id="ARBA00023002"/>
    </source>
</evidence>
<keyword evidence="4" id="KW-0862">Zinc</keyword>
<dbReference type="Gene3D" id="3.90.180.10">
    <property type="entry name" value="Medium-chain alcohol dehydrogenases, catalytic domain"/>
    <property type="match status" value="1"/>
</dbReference>
<accession>A0A4R9GG50</accession>
<keyword evidence="3" id="KW-0479">Metal-binding</keyword>